<protein>
    <submittedName>
        <fullName evidence="2">Uncharacterized protein</fullName>
    </submittedName>
</protein>
<accession>A0A4Y7JTH5</accession>
<dbReference type="InterPro" id="IPR015947">
    <property type="entry name" value="PUA-like_sf"/>
</dbReference>
<reference evidence="2 3" key="1">
    <citation type="journal article" date="2018" name="Science">
        <title>The opium poppy genome and morphinan production.</title>
        <authorList>
            <person name="Guo L."/>
            <person name="Winzer T."/>
            <person name="Yang X."/>
            <person name="Li Y."/>
            <person name="Ning Z."/>
            <person name="He Z."/>
            <person name="Teodor R."/>
            <person name="Lu Y."/>
            <person name="Bowser T.A."/>
            <person name="Graham I.A."/>
            <person name="Ye K."/>
        </authorList>
    </citation>
    <scope>NUCLEOTIDE SEQUENCE [LARGE SCALE GENOMIC DNA]</scope>
    <source>
        <strain evidence="3">cv. HN1</strain>
        <tissue evidence="2">Leaves</tissue>
    </source>
</reference>
<keyword evidence="1" id="KW-0812">Transmembrane</keyword>
<organism evidence="2 3">
    <name type="scientific">Papaver somniferum</name>
    <name type="common">Opium poppy</name>
    <dbReference type="NCBI Taxonomy" id="3469"/>
    <lineage>
        <taxon>Eukaryota</taxon>
        <taxon>Viridiplantae</taxon>
        <taxon>Streptophyta</taxon>
        <taxon>Embryophyta</taxon>
        <taxon>Tracheophyta</taxon>
        <taxon>Spermatophyta</taxon>
        <taxon>Magnoliopsida</taxon>
        <taxon>Ranunculales</taxon>
        <taxon>Papaveraceae</taxon>
        <taxon>Papaveroideae</taxon>
        <taxon>Papaver</taxon>
    </lineage>
</organism>
<dbReference type="Gene3D" id="2.30.280.10">
    <property type="entry name" value="SRA-YDG"/>
    <property type="match status" value="1"/>
</dbReference>
<dbReference type="Gramene" id="RZC63069">
    <property type="protein sequence ID" value="RZC63069"/>
    <property type="gene ID" value="C5167_024834"/>
</dbReference>
<keyword evidence="3" id="KW-1185">Reference proteome</keyword>
<dbReference type="InterPro" id="IPR036987">
    <property type="entry name" value="SRA-YDG_sf"/>
</dbReference>
<evidence type="ECO:0000256" key="1">
    <source>
        <dbReference type="SAM" id="Phobius"/>
    </source>
</evidence>
<dbReference type="STRING" id="3469.A0A4Y7JTH5"/>
<evidence type="ECO:0000313" key="2">
    <source>
        <dbReference type="EMBL" id="RZC63069.1"/>
    </source>
</evidence>
<sequence>MKFSIVNESSYLCQVRESTKVIFFRLQYRLFYLGSMKIIWITEMLYFYIGQGGNYVKVRCRKINDQVMSPGNFALKIPICRTIITKMSLRDSFVGIYHKMGNLVIKYWADRGASKFTIFKFCLKQLQGQPPLTTKQVQYCKAHVPNRIAELHGLVCQVEDKKPLSFQPPI</sequence>
<dbReference type="EMBL" id="CM010719">
    <property type="protein sequence ID" value="RZC63069.1"/>
    <property type="molecule type" value="Genomic_DNA"/>
</dbReference>
<evidence type="ECO:0000313" key="3">
    <source>
        <dbReference type="Proteomes" id="UP000316621"/>
    </source>
</evidence>
<gene>
    <name evidence="2" type="ORF">C5167_024834</name>
</gene>
<keyword evidence="1" id="KW-1133">Transmembrane helix</keyword>
<dbReference type="SUPFAM" id="SSF88697">
    <property type="entry name" value="PUA domain-like"/>
    <property type="match status" value="1"/>
</dbReference>
<name>A0A4Y7JTH5_PAPSO</name>
<dbReference type="AlphaFoldDB" id="A0A4Y7JTH5"/>
<dbReference type="Proteomes" id="UP000316621">
    <property type="component" value="Chromosome 5"/>
</dbReference>
<proteinExistence type="predicted"/>
<feature type="transmembrane region" description="Helical" evidence="1">
    <location>
        <begin position="30"/>
        <end position="49"/>
    </location>
</feature>
<keyword evidence="1" id="KW-0472">Membrane</keyword>